<accession>D1B8M3</accession>
<organism evidence="1 2">
    <name type="scientific">Thermanaerovibrio acidaminovorans (strain ATCC 49978 / DSM 6589 / Su883)</name>
    <name type="common">Selenomonas acidaminovorans</name>
    <dbReference type="NCBI Taxonomy" id="525903"/>
    <lineage>
        <taxon>Bacteria</taxon>
        <taxon>Thermotogati</taxon>
        <taxon>Synergistota</taxon>
        <taxon>Synergistia</taxon>
        <taxon>Synergistales</taxon>
        <taxon>Synergistaceae</taxon>
        <taxon>Thermanaerovibrio</taxon>
    </lineage>
</organism>
<dbReference type="NCBIfam" id="NF045597">
    <property type="entry name" value="TudS_rel_CD3072"/>
    <property type="match status" value="1"/>
</dbReference>
<sequence>MERSYRLVVLCHCILNANAIVDGEARYPGAMGEFLAPLVAEGTGIIQLPCPESTFLGLRRCPMGVEQYDSPAFRRHCSRILEPFMDQIQDALQNGVQVLGVVGVKGSPSCGVTATCTGRMSPDTRKVVDFAVRYGSAGVFIQVLRRELLARGIDLPMTDVDNGDPSSASWKAAREELTAEAAEAPARGGSNIFVPPLHISSGF</sequence>
<dbReference type="HOGENOM" id="CLU_120866_1_0_0"/>
<evidence type="ECO:0000313" key="1">
    <source>
        <dbReference type="EMBL" id="ACZ18626.1"/>
    </source>
</evidence>
<reference evidence="1 2" key="1">
    <citation type="journal article" date="2009" name="Stand. Genomic Sci.">
        <title>Complete genome sequence of Thermanaerovibrio acidaminovorans type strain (Su883).</title>
        <authorList>
            <person name="Chovatia M."/>
            <person name="Sikorski J."/>
            <person name="Schroder M."/>
            <person name="Lapidus A."/>
            <person name="Nolan M."/>
            <person name="Tice H."/>
            <person name="Glavina Del Rio T."/>
            <person name="Copeland A."/>
            <person name="Cheng J.F."/>
            <person name="Lucas S."/>
            <person name="Chen F."/>
            <person name="Bruce D."/>
            <person name="Goodwin L."/>
            <person name="Pitluck S."/>
            <person name="Ivanova N."/>
            <person name="Mavromatis K."/>
            <person name="Ovchinnikova G."/>
            <person name="Pati A."/>
            <person name="Chen A."/>
            <person name="Palaniappan K."/>
            <person name="Land M."/>
            <person name="Hauser L."/>
            <person name="Chang Y.J."/>
            <person name="Jeffries C.D."/>
            <person name="Chain P."/>
            <person name="Saunders E."/>
            <person name="Detter J.C."/>
            <person name="Brettin T."/>
            <person name="Rohde M."/>
            <person name="Goker M."/>
            <person name="Spring S."/>
            <person name="Bristow J."/>
            <person name="Markowitz V."/>
            <person name="Hugenholtz P."/>
            <person name="Kyrpides N.C."/>
            <person name="Klenk H.P."/>
            <person name="Eisen J.A."/>
        </authorList>
    </citation>
    <scope>NUCLEOTIDE SEQUENCE [LARGE SCALE GENOMIC DNA]</scope>
    <source>
        <strain evidence="2">ATCC 49978 / DSM 6589 / Su883</strain>
    </source>
</reference>
<dbReference type="OrthoDB" id="5420310at2"/>
<keyword evidence="2" id="KW-1185">Reference proteome</keyword>
<name>D1B8M3_THEAS</name>
<dbReference type="eggNOG" id="COG5418">
    <property type="taxonomic scope" value="Bacteria"/>
</dbReference>
<evidence type="ECO:0000313" key="2">
    <source>
        <dbReference type="Proteomes" id="UP000002030"/>
    </source>
</evidence>
<dbReference type="Proteomes" id="UP000002030">
    <property type="component" value="Chromosome"/>
</dbReference>
<proteinExistence type="predicted"/>
<dbReference type="EMBL" id="CP001818">
    <property type="protein sequence ID" value="ACZ18626.1"/>
    <property type="molecule type" value="Genomic_DNA"/>
</dbReference>
<protein>
    <submittedName>
        <fullName evidence="1">Uncharacterized protein</fullName>
    </submittedName>
</protein>
<dbReference type="PATRIC" id="fig|525903.6.peg.393"/>
<gene>
    <name evidence="1" type="ordered locus">Taci_0389</name>
</gene>
<dbReference type="STRING" id="525903.Taci_0389"/>
<dbReference type="AlphaFoldDB" id="D1B8M3"/>
<dbReference type="KEGG" id="tai:Taci_0389"/>
<dbReference type="EnsemblBacteria" id="ACZ18626">
    <property type="protein sequence ID" value="ACZ18626"/>
    <property type="gene ID" value="Taci_0389"/>
</dbReference>
<dbReference type="InterPro" id="IPR054648">
    <property type="entry name" value="TudS-rel"/>
</dbReference>